<gene>
    <name evidence="1" type="ORF">OBBRIDRAFT_798369</name>
</gene>
<dbReference type="Proteomes" id="UP000250043">
    <property type="component" value="Unassembled WGS sequence"/>
</dbReference>
<keyword evidence="2" id="KW-1185">Reference proteome</keyword>
<dbReference type="OrthoDB" id="2734540at2759"/>
<dbReference type="AlphaFoldDB" id="A0A8E2ANU2"/>
<proteinExistence type="predicted"/>
<reference evidence="1 2" key="1">
    <citation type="submission" date="2016-07" db="EMBL/GenBank/DDBJ databases">
        <title>Draft genome of the white-rot fungus Obba rivulosa 3A-2.</title>
        <authorList>
            <consortium name="DOE Joint Genome Institute"/>
            <person name="Miettinen O."/>
            <person name="Riley R."/>
            <person name="Acob R."/>
            <person name="Barry K."/>
            <person name="Cullen D."/>
            <person name="De Vries R."/>
            <person name="Hainaut M."/>
            <person name="Hatakka A."/>
            <person name="Henrissat B."/>
            <person name="Hilden K."/>
            <person name="Kuo R."/>
            <person name="Labutti K."/>
            <person name="Lipzen A."/>
            <person name="Makela M.R."/>
            <person name="Sandor L."/>
            <person name="Spatafora J.W."/>
            <person name="Grigoriev I.V."/>
            <person name="Hibbett D.S."/>
        </authorList>
    </citation>
    <scope>NUCLEOTIDE SEQUENCE [LARGE SCALE GENOMIC DNA]</scope>
    <source>
        <strain evidence="1 2">3A-2</strain>
    </source>
</reference>
<evidence type="ECO:0000313" key="2">
    <source>
        <dbReference type="Proteomes" id="UP000250043"/>
    </source>
</evidence>
<sequence>MPDALGPDIVYLIITMLARNDLLSFMRTCWEAYAECMKILLLSDIVIKDSAIIPGFCACVLKDASTRGPLLRSLSFPSALDKIPSENIRTLRIVLSCARKLKKLISNAHTLRCMHFYSLSSVLTMFTELKVLEVRGAQVLGAELAQDIRIPLTHLSLDWEIQRPCTGVSMDTLEFLAPSLQVLKLTVIPPIPPSQLTFPSMHTLSFRIPAAAADIATYIRACPKLRSISCQTSSAPAPSVEALRQRHERKHAKLRWEHLDYVSADVPGLYQLALHQPTRSIDATMNDLSGHSIQWLTTVLTDMQPTHLQLHLDITADHEYTLLEDLLRGATRVTCLKLHFSHRSRINPKHVVSIVRSLSIKHLEIAGRALTHRPESFAQSVGYAIPSVDFVFATRLNRDESFSILRNGIPGEVIVSMLDHDVSKSMIDITWG</sequence>
<dbReference type="SUPFAM" id="SSF52047">
    <property type="entry name" value="RNI-like"/>
    <property type="match status" value="1"/>
</dbReference>
<evidence type="ECO:0000313" key="1">
    <source>
        <dbReference type="EMBL" id="OCH85229.1"/>
    </source>
</evidence>
<organism evidence="1 2">
    <name type="scientific">Obba rivulosa</name>
    <dbReference type="NCBI Taxonomy" id="1052685"/>
    <lineage>
        <taxon>Eukaryota</taxon>
        <taxon>Fungi</taxon>
        <taxon>Dikarya</taxon>
        <taxon>Basidiomycota</taxon>
        <taxon>Agaricomycotina</taxon>
        <taxon>Agaricomycetes</taxon>
        <taxon>Polyporales</taxon>
        <taxon>Gelatoporiaceae</taxon>
        <taxon>Obba</taxon>
    </lineage>
</organism>
<accession>A0A8E2ANU2</accession>
<evidence type="ECO:0008006" key="3">
    <source>
        <dbReference type="Google" id="ProtNLM"/>
    </source>
</evidence>
<dbReference type="Gene3D" id="3.80.10.10">
    <property type="entry name" value="Ribonuclease Inhibitor"/>
    <property type="match status" value="1"/>
</dbReference>
<protein>
    <recommendedName>
        <fullName evidence="3">F-box domain-containing protein</fullName>
    </recommendedName>
</protein>
<dbReference type="EMBL" id="KV722599">
    <property type="protein sequence ID" value="OCH85229.1"/>
    <property type="molecule type" value="Genomic_DNA"/>
</dbReference>
<dbReference type="InterPro" id="IPR032675">
    <property type="entry name" value="LRR_dom_sf"/>
</dbReference>
<name>A0A8E2ANU2_9APHY</name>